<dbReference type="SUPFAM" id="SSF55486">
    <property type="entry name" value="Metalloproteases ('zincins'), catalytic domain"/>
    <property type="match status" value="1"/>
</dbReference>
<dbReference type="Gene3D" id="1.10.472.150">
    <property type="entry name" value="Glucose-regulated metallo-peptidase M90, N-terminal domain"/>
    <property type="match status" value="1"/>
</dbReference>
<dbReference type="InterPro" id="IPR042252">
    <property type="entry name" value="MtfA_N"/>
</dbReference>
<dbReference type="InterPro" id="IPR024079">
    <property type="entry name" value="MetalloPept_cat_dom_sf"/>
</dbReference>
<evidence type="ECO:0000313" key="2">
    <source>
        <dbReference type="Proteomes" id="UP000095401"/>
    </source>
</evidence>
<dbReference type="KEGG" id="aprs:BI364_11530"/>
<accession>A0A1D8IPW3</accession>
<dbReference type="AlphaFoldDB" id="A0A1D8IPW3"/>
<dbReference type="GO" id="GO:0005829">
    <property type="term" value="C:cytosol"/>
    <property type="evidence" value="ECO:0007669"/>
    <property type="project" value="TreeGrafter"/>
</dbReference>
<dbReference type="Proteomes" id="UP000095401">
    <property type="component" value="Chromosome"/>
</dbReference>
<dbReference type="Pfam" id="PF06167">
    <property type="entry name" value="Peptidase_M90"/>
    <property type="match status" value="1"/>
</dbReference>
<gene>
    <name evidence="1" type="ORF">BI364_11530</name>
</gene>
<dbReference type="RefSeq" id="WP_070078859.1">
    <property type="nucleotide sequence ID" value="NZ_CP017415.1"/>
</dbReference>
<evidence type="ECO:0008006" key="3">
    <source>
        <dbReference type="Google" id="ProtNLM"/>
    </source>
</evidence>
<dbReference type="GO" id="GO:0004177">
    <property type="term" value="F:aminopeptidase activity"/>
    <property type="evidence" value="ECO:0007669"/>
    <property type="project" value="TreeGrafter"/>
</dbReference>
<dbReference type="PANTHER" id="PTHR30164">
    <property type="entry name" value="MTFA PEPTIDASE"/>
    <property type="match status" value="1"/>
</dbReference>
<name>A0A1D8IPW3_9GAMM</name>
<sequence length="255" mass="28819">MWPLNRQPAIPAFSSDAWMRASAGQAVLEILGQTERERLWALAHAFLHSRSIQPVGNLTLDDRHRLRIALLVALPVLGLDLGWYRGLHELIIYPDAFAPNRNWIDEYGIAHTGRQALSGEAWDEGLILLSWADIEAAGPLDGHHVVLHECAHWLDLQNGAANGRPPLHRDMDPTDWTHHFSVAYADFSASPRHCCAALDPYAAENPAEFFAVCCELFFERPQALHDCWPDIHRLLVAFFRQRPDDRIHPDTGRPS</sequence>
<dbReference type="InterPro" id="IPR010384">
    <property type="entry name" value="MtfA_fam"/>
</dbReference>
<dbReference type="CDD" id="cd20169">
    <property type="entry name" value="Peptidase_M90_mtfA"/>
    <property type="match status" value="1"/>
</dbReference>
<dbReference type="Gene3D" id="3.40.390.10">
    <property type="entry name" value="Collagenase (Catalytic Domain)"/>
    <property type="match status" value="1"/>
</dbReference>
<evidence type="ECO:0000313" key="1">
    <source>
        <dbReference type="EMBL" id="AOU98499.1"/>
    </source>
</evidence>
<dbReference type="EMBL" id="CP017415">
    <property type="protein sequence ID" value="AOU98499.1"/>
    <property type="molecule type" value="Genomic_DNA"/>
</dbReference>
<reference evidence="2" key="1">
    <citation type="submission" date="2016-09" db="EMBL/GenBank/DDBJ databases">
        <title>Acidihalobacter prosperus F5.</title>
        <authorList>
            <person name="Khaleque H.N."/>
            <person name="Ramsay J.P."/>
            <person name="Kaksonen A.H."/>
            <person name="Boxall N.J."/>
            <person name="Watkin E.L.J."/>
        </authorList>
    </citation>
    <scope>NUCLEOTIDE SEQUENCE [LARGE SCALE GENOMIC DNA]</scope>
    <source>
        <strain evidence="2">F5</strain>
    </source>
</reference>
<proteinExistence type="predicted"/>
<dbReference type="PANTHER" id="PTHR30164:SF2">
    <property type="entry name" value="PROTEIN MTFA"/>
    <property type="match status" value="1"/>
</dbReference>
<organism evidence="1 2">
    <name type="scientific">Acidihalobacter yilgarnensis</name>
    <dbReference type="NCBI Taxonomy" id="2819280"/>
    <lineage>
        <taxon>Bacteria</taxon>
        <taxon>Pseudomonadati</taxon>
        <taxon>Pseudomonadota</taxon>
        <taxon>Gammaproteobacteria</taxon>
        <taxon>Chromatiales</taxon>
        <taxon>Ectothiorhodospiraceae</taxon>
        <taxon>Acidihalobacter</taxon>
    </lineage>
</organism>
<keyword evidence="2" id="KW-1185">Reference proteome</keyword>
<protein>
    <recommendedName>
        <fullName evidence="3">Zinc-dependent peptidase</fullName>
    </recommendedName>
</protein>
<dbReference type="GO" id="GO:0008237">
    <property type="term" value="F:metallopeptidase activity"/>
    <property type="evidence" value="ECO:0007669"/>
    <property type="project" value="InterPro"/>
</dbReference>